<feature type="transmembrane region" description="Helical" evidence="12">
    <location>
        <begin position="624"/>
        <end position="645"/>
    </location>
</feature>
<feature type="transmembrane region" description="Helical" evidence="12">
    <location>
        <begin position="488"/>
        <end position="510"/>
    </location>
</feature>
<comment type="subcellular location">
    <subcellularLocation>
        <location evidence="2">Membrane</location>
        <topology evidence="2">Multi-pass membrane protein</topology>
    </subcellularLocation>
</comment>
<protein>
    <recommendedName>
        <fullName evidence="11">ascorbate ferrireductase (transmembrane)</fullName>
        <ecNumber evidence="11">7.2.1.3</ecNumber>
    </recommendedName>
</protein>
<evidence type="ECO:0000256" key="6">
    <source>
        <dbReference type="ARBA" id="ARBA00022723"/>
    </source>
</evidence>
<feature type="chain" id="PRO_5028106202" description="ascorbate ferrireductase (transmembrane)" evidence="13">
    <location>
        <begin position="27"/>
        <end position="646"/>
    </location>
</feature>
<dbReference type="CDD" id="cd08760">
    <property type="entry name" value="Cyt_b561_FRRS1_like"/>
    <property type="match status" value="1"/>
</dbReference>
<dbReference type="AlphaFoldDB" id="A0A6V7UVX3"/>
<comment type="cofactor">
    <cofactor evidence="1">
        <name>heme b</name>
        <dbReference type="ChEBI" id="CHEBI:60344"/>
    </cofactor>
</comment>
<dbReference type="InterPro" id="IPR006593">
    <property type="entry name" value="Cyt_b561/ferric_Rdtase_TM"/>
</dbReference>
<evidence type="ECO:0000256" key="3">
    <source>
        <dbReference type="ARBA" id="ARBA00022448"/>
    </source>
</evidence>
<dbReference type="InterPro" id="IPR045150">
    <property type="entry name" value="CYB561D1/2"/>
</dbReference>
<dbReference type="PANTHER" id="PTHR15422">
    <property type="entry name" value="OS05G0565100 PROTEIN"/>
    <property type="match status" value="1"/>
</dbReference>
<feature type="domain" description="Cytochrome b561" evidence="15">
    <location>
        <begin position="329"/>
        <end position="548"/>
    </location>
</feature>
<dbReference type="InterPro" id="IPR005018">
    <property type="entry name" value="DOMON_domain"/>
</dbReference>
<dbReference type="PROSITE" id="PS50836">
    <property type="entry name" value="DOMON"/>
    <property type="match status" value="1"/>
</dbReference>
<evidence type="ECO:0000256" key="2">
    <source>
        <dbReference type="ARBA" id="ARBA00004141"/>
    </source>
</evidence>
<feature type="domain" description="DOMON" evidence="14">
    <location>
        <begin position="67"/>
        <end position="193"/>
    </location>
</feature>
<accession>A0A6V7UVX3</accession>
<feature type="signal peptide" evidence="13">
    <location>
        <begin position="1"/>
        <end position="26"/>
    </location>
</feature>
<dbReference type="SMART" id="SM00665">
    <property type="entry name" value="B561"/>
    <property type="match status" value="1"/>
</dbReference>
<evidence type="ECO:0000313" key="17">
    <source>
        <dbReference type="Proteomes" id="UP000580250"/>
    </source>
</evidence>
<evidence type="ECO:0000256" key="8">
    <source>
        <dbReference type="ARBA" id="ARBA00022989"/>
    </source>
</evidence>
<dbReference type="EMBL" id="CAJEWN010000113">
    <property type="protein sequence ID" value="CAD2165855.1"/>
    <property type="molecule type" value="Genomic_DNA"/>
</dbReference>
<comment type="caution">
    <text evidence="16">The sequence shown here is derived from an EMBL/GenBank/DDBJ whole genome shotgun (WGS) entry which is preliminary data.</text>
</comment>
<proteinExistence type="predicted"/>
<feature type="transmembrane region" description="Helical" evidence="12">
    <location>
        <begin position="522"/>
        <end position="542"/>
    </location>
</feature>
<evidence type="ECO:0000256" key="11">
    <source>
        <dbReference type="ARBA" id="ARBA00024225"/>
    </source>
</evidence>
<keyword evidence="7" id="KW-0249">Electron transport</keyword>
<feature type="transmembrane region" description="Helical" evidence="12">
    <location>
        <begin position="369"/>
        <end position="391"/>
    </location>
</feature>
<feature type="transmembrane region" description="Helical" evidence="12">
    <location>
        <begin position="453"/>
        <end position="476"/>
    </location>
</feature>
<evidence type="ECO:0000256" key="9">
    <source>
        <dbReference type="ARBA" id="ARBA00023004"/>
    </source>
</evidence>
<dbReference type="CDD" id="cd09628">
    <property type="entry name" value="DOMON_SDR_2_like"/>
    <property type="match status" value="1"/>
</dbReference>
<dbReference type="GO" id="GO:0020037">
    <property type="term" value="F:heme binding"/>
    <property type="evidence" value="ECO:0007669"/>
    <property type="project" value="TreeGrafter"/>
</dbReference>
<organism evidence="16 17">
    <name type="scientific">Meloidogyne enterolobii</name>
    <name type="common">Root-knot nematode worm</name>
    <name type="synonym">Meloidogyne mayaguensis</name>
    <dbReference type="NCBI Taxonomy" id="390850"/>
    <lineage>
        <taxon>Eukaryota</taxon>
        <taxon>Metazoa</taxon>
        <taxon>Ecdysozoa</taxon>
        <taxon>Nematoda</taxon>
        <taxon>Chromadorea</taxon>
        <taxon>Rhabditida</taxon>
        <taxon>Tylenchina</taxon>
        <taxon>Tylenchomorpha</taxon>
        <taxon>Tylenchoidea</taxon>
        <taxon>Meloidogynidae</taxon>
        <taxon>Meloidogyninae</taxon>
        <taxon>Meloidogyne</taxon>
    </lineage>
</organism>
<feature type="transmembrane region" description="Helical" evidence="12">
    <location>
        <begin position="412"/>
        <end position="433"/>
    </location>
</feature>
<keyword evidence="5 12" id="KW-0812">Transmembrane</keyword>
<evidence type="ECO:0000256" key="10">
    <source>
        <dbReference type="ARBA" id="ARBA00023136"/>
    </source>
</evidence>
<dbReference type="Pfam" id="PF03188">
    <property type="entry name" value="Cytochrom_B561"/>
    <property type="match status" value="1"/>
</dbReference>
<evidence type="ECO:0000256" key="13">
    <source>
        <dbReference type="SAM" id="SignalP"/>
    </source>
</evidence>
<evidence type="ECO:0000256" key="1">
    <source>
        <dbReference type="ARBA" id="ARBA00001970"/>
    </source>
</evidence>
<keyword evidence="6" id="KW-0479">Metal-binding</keyword>
<keyword evidence="10 12" id="KW-0472">Membrane</keyword>
<dbReference type="OrthoDB" id="5813822at2759"/>
<evidence type="ECO:0000313" key="16">
    <source>
        <dbReference type="EMBL" id="CAD2165855.1"/>
    </source>
</evidence>
<dbReference type="GO" id="GO:0140571">
    <property type="term" value="F:transmembrane ascorbate ferrireductase activity"/>
    <property type="evidence" value="ECO:0007669"/>
    <property type="project" value="UniProtKB-EC"/>
</dbReference>
<dbReference type="Proteomes" id="UP000580250">
    <property type="component" value="Unassembled WGS sequence"/>
</dbReference>
<evidence type="ECO:0000256" key="12">
    <source>
        <dbReference type="SAM" id="Phobius"/>
    </source>
</evidence>
<dbReference type="GO" id="GO:0046872">
    <property type="term" value="F:metal ion binding"/>
    <property type="evidence" value="ECO:0007669"/>
    <property type="project" value="UniProtKB-KW"/>
</dbReference>
<dbReference type="EC" id="7.2.1.3" evidence="11"/>
<name>A0A6V7UVX3_MELEN</name>
<gene>
    <name evidence="16" type="ORF">MENT_LOCUS17435</name>
</gene>
<dbReference type="GO" id="GO:0140575">
    <property type="term" value="F:transmembrane monodehydroascorbate reductase activity"/>
    <property type="evidence" value="ECO:0007669"/>
    <property type="project" value="InterPro"/>
</dbReference>
<evidence type="ECO:0000256" key="7">
    <source>
        <dbReference type="ARBA" id="ARBA00022982"/>
    </source>
</evidence>
<dbReference type="Gene3D" id="1.20.120.1770">
    <property type="match status" value="1"/>
</dbReference>
<keyword evidence="13" id="KW-0732">Signal</keyword>
<keyword evidence="9" id="KW-0408">Iron</keyword>
<reference evidence="16 17" key="1">
    <citation type="submission" date="2020-08" db="EMBL/GenBank/DDBJ databases">
        <authorList>
            <person name="Koutsovoulos G."/>
            <person name="Danchin GJ E."/>
        </authorList>
    </citation>
    <scope>NUCLEOTIDE SEQUENCE [LARGE SCALE GENOMIC DNA]</scope>
</reference>
<dbReference type="Pfam" id="PF03351">
    <property type="entry name" value="DOMON"/>
    <property type="match status" value="1"/>
</dbReference>
<dbReference type="GO" id="GO:0016020">
    <property type="term" value="C:membrane"/>
    <property type="evidence" value="ECO:0007669"/>
    <property type="project" value="UniProtKB-SubCell"/>
</dbReference>
<keyword evidence="8 12" id="KW-1133">Transmembrane helix</keyword>
<evidence type="ECO:0000256" key="4">
    <source>
        <dbReference type="ARBA" id="ARBA00022617"/>
    </source>
</evidence>
<sequence length="646" mass="73211">MFLFSNFLKFILNLFQFSFLFYSVIAIKEENENLTNKGDLSQFDSSGCGLTKGCLFKPPNCNPYNDCSYVLSYISDDERVYFELLAQVAGESNVWAAVGFSVDGLMGGDTVTDCSSLEGRDYKARLSYNPGKSNRKAPLAYGLESKILHTHHAKVADGIIYCRFSQLIQPPESVQPQFVRPLNAPIFILLASGVTRGKDLTIHSLNSDSSLFPFSSSHPIQLTKFNLSPEELANGDWEINKYNNNNNYINSSINMTKELSIPFNENNLSLSVIEQTTTNNLKINSTTTSTSSENINNNINEEKSPTKILEKENQNNNLNNENIFLNSNPKNDCSDSGITFGTTTNKPEIGSDAFLTSNNSEFRLIKTHGILMVFAWLFLVPGAILSARFLHHRNQREPLELFGIQLWFQIHRLANSLAFLFVIISFLCIYSALDGFWIGPRFSNRSEQNFSTQSLHALFGILSIFICLFQPICAIFRCSPESPKRFIFNWIHSILGYIAWICSAIAISLACLKFEQFFIDSFLARDVLIASLVLTFISFFSLQWFSLKRRERFELFEEENERQRRRNTWQINLPKEYNIRNINQSTNNNTNQHLRPPPQLMVMAPSECSDVGGHRESLMIQQAIIGLFFVASAVLSLCLAITLMLA</sequence>
<evidence type="ECO:0000259" key="14">
    <source>
        <dbReference type="PROSITE" id="PS50836"/>
    </source>
</evidence>
<evidence type="ECO:0000259" key="15">
    <source>
        <dbReference type="PROSITE" id="PS50939"/>
    </source>
</evidence>
<dbReference type="PANTHER" id="PTHR15422:SF24">
    <property type="entry name" value="DOMON RELATED DOMAIN-CONTAINING PROTEIN"/>
    <property type="match status" value="1"/>
</dbReference>
<keyword evidence="4" id="KW-0349">Heme</keyword>
<dbReference type="PROSITE" id="PS50939">
    <property type="entry name" value="CYTOCHROME_B561"/>
    <property type="match status" value="1"/>
</dbReference>
<keyword evidence="3" id="KW-0813">Transport</keyword>
<evidence type="ECO:0000256" key="5">
    <source>
        <dbReference type="ARBA" id="ARBA00022692"/>
    </source>
</evidence>